<protein>
    <submittedName>
        <fullName evidence="4">Uncharacterized protein</fullName>
    </submittedName>
</protein>
<keyword evidence="1" id="KW-0175">Coiled coil</keyword>
<keyword evidence="3" id="KW-0812">Transmembrane</keyword>
<feature type="transmembrane region" description="Helical" evidence="3">
    <location>
        <begin position="199"/>
        <end position="218"/>
    </location>
</feature>
<name>A0A6C0BCD3_9ZZZZ</name>
<accession>A0A6C0BCD3</accession>
<organism evidence="4">
    <name type="scientific">viral metagenome</name>
    <dbReference type="NCBI Taxonomy" id="1070528"/>
    <lineage>
        <taxon>unclassified sequences</taxon>
        <taxon>metagenomes</taxon>
        <taxon>organismal metagenomes</taxon>
    </lineage>
</organism>
<dbReference type="AlphaFoldDB" id="A0A6C0BCD3"/>
<dbReference type="EMBL" id="MN739105">
    <property type="protein sequence ID" value="QHS89148.1"/>
    <property type="molecule type" value="Genomic_DNA"/>
</dbReference>
<proteinExistence type="predicted"/>
<evidence type="ECO:0000256" key="3">
    <source>
        <dbReference type="SAM" id="Phobius"/>
    </source>
</evidence>
<feature type="region of interest" description="Disordered" evidence="2">
    <location>
        <begin position="1"/>
        <end position="28"/>
    </location>
</feature>
<evidence type="ECO:0000256" key="1">
    <source>
        <dbReference type="SAM" id="Coils"/>
    </source>
</evidence>
<feature type="coiled-coil region" evidence="1">
    <location>
        <begin position="70"/>
        <end position="126"/>
    </location>
</feature>
<reference evidence="4" key="1">
    <citation type="journal article" date="2020" name="Nature">
        <title>Giant virus diversity and host interactions through global metagenomics.</title>
        <authorList>
            <person name="Schulz F."/>
            <person name="Roux S."/>
            <person name="Paez-Espino D."/>
            <person name="Jungbluth S."/>
            <person name="Walsh D.A."/>
            <person name="Denef V.J."/>
            <person name="McMahon K.D."/>
            <person name="Konstantinidis K.T."/>
            <person name="Eloe-Fadrosh E.A."/>
            <person name="Kyrpides N.C."/>
            <person name="Woyke T."/>
        </authorList>
    </citation>
    <scope>NUCLEOTIDE SEQUENCE</scope>
    <source>
        <strain evidence="4">GVMAG-M-3300010158-59</strain>
    </source>
</reference>
<evidence type="ECO:0000313" key="4">
    <source>
        <dbReference type="EMBL" id="QHS89148.1"/>
    </source>
</evidence>
<feature type="compositionally biased region" description="Polar residues" evidence="2">
    <location>
        <begin position="1"/>
        <end position="18"/>
    </location>
</feature>
<feature type="transmembrane region" description="Helical" evidence="3">
    <location>
        <begin position="224"/>
        <end position="245"/>
    </location>
</feature>
<keyword evidence="3" id="KW-0472">Membrane</keyword>
<feature type="compositionally biased region" description="Low complexity" evidence="2">
    <location>
        <begin position="19"/>
        <end position="28"/>
    </location>
</feature>
<evidence type="ECO:0000256" key="2">
    <source>
        <dbReference type="SAM" id="MobiDB-lite"/>
    </source>
</evidence>
<sequence>MGNTNTTNAKLNQTQMNLTPSPSSSPTTIESQAAAATSQINALLAQSKESLMCGPACQAQKNISGLEQTYVNAENNVKTAPEQLDEAKKNYYLALKGQSEYNKMILDDATKDADKLIKSLQEKFDEAGINTERQININDSLETNYHHMNDLYLQYSEENEKMDRTLKKVRDDIVTNDRKTYYEQQYIDSLESRYYWYRLLYIFLLLIIIGVVLFKYSGSWIKKLLIIICFILYPIFIVPIVIYLMKCIQYILGFFPKNVYHKAKTM</sequence>
<keyword evidence="3" id="KW-1133">Transmembrane helix</keyword>